<evidence type="ECO:0000256" key="1">
    <source>
        <dbReference type="SAM" id="Phobius"/>
    </source>
</evidence>
<dbReference type="GeneID" id="64343854"/>
<protein>
    <submittedName>
        <fullName evidence="3">Uncharacterized protein</fullName>
    </submittedName>
</protein>
<sequence>MFEKRDEMRLLSNKYQMIIAMSVFVMLMYFAVLLVNVLLFGFEPKKVIVVNHSFHAPIVRVTSSNAPQDVTIATTENFIGTETQKVNVSANKYQFSLTNGTTWELYVAKYLGNGDYNDTINFTNRSFSTRKALTYQTVVVKHMLLKAKKYDVILSDSQIKSKKLTDSDLLIAAHLYKMEKKAVKPTKLNQNIISDLKLKYAYYLHQVGTSKNDLHGGTPNLATGQFVTH</sequence>
<reference evidence="3 4" key="1">
    <citation type="submission" date="2019-06" db="EMBL/GenBank/DDBJ databases">
        <title>Genome analyses of bacteria isolated from kimchi.</title>
        <authorList>
            <person name="Lee S."/>
            <person name="Ahn S."/>
            <person name="Roh S."/>
        </authorList>
    </citation>
    <scope>NUCLEOTIDE SEQUENCE [LARGE SCALE GENOMIC DNA]</scope>
    <source>
        <strain evidence="3 4">CBA3630</strain>
    </source>
</reference>
<dbReference type="Proteomes" id="UP000321296">
    <property type="component" value="Chromosome"/>
</dbReference>
<keyword evidence="1" id="KW-0472">Membrane</keyword>
<dbReference type="RefSeq" id="WP_010291609.1">
    <property type="nucleotide sequence ID" value="NZ_CP042383.1"/>
</dbReference>
<dbReference type="Proteomes" id="UP001529201">
    <property type="component" value="Unassembled WGS sequence"/>
</dbReference>
<proteinExistence type="predicted"/>
<accession>A0A5B8T3D1</accession>
<reference evidence="2 5" key="2">
    <citation type="submission" date="2023-02" db="EMBL/GenBank/DDBJ databases">
        <title>Antimicrobial susceptibility testing and tentative epidemiological cut-off values for Lactobacillaceae family species intended for ingestion.</title>
        <authorList>
            <person name="Noehr-Meldgaard K."/>
            <person name="Struve C."/>
            <person name="Ingmer H."/>
            <person name="Koza A."/>
            <person name="Al-Nakeeb K."/>
            <person name="Agersoe Y."/>
        </authorList>
    </citation>
    <scope>NUCLEOTIDE SEQUENCE [LARGE SCALE GENOMIC DNA]</scope>
    <source>
        <strain evidence="2 5">DSM 20193</strain>
    </source>
</reference>
<evidence type="ECO:0000313" key="2">
    <source>
        <dbReference type="EMBL" id="MDG9733821.1"/>
    </source>
</evidence>
<keyword evidence="5" id="KW-1185">Reference proteome</keyword>
<keyword evidence="1" id="KW-1133">Transmembrane helix</keyword>
<keyword evidence="1" id="KW-0812">Transmembrane</keyword>
<dbReference type="EMBL" id="CP042383">
    <property type="protein sequence ID" value="QEA41580.1"/>
    <property type="molecule type" value="Genomic_DNA"/>
</dbReference>
<evidence type="ECO:0000313" key="5">
    <source>
        <dbReference type="Proteomes" id="UP001529201"/>
    </source>
</evidence>
<gene>
    <name evidence="3" type="ORF">FGL85_03185</name>
    <name evidence="2" type="ORF">P1N92_06785</name>
</gene>
<organism evidence="3 4">
    <name type="scientific">Leuconostoc pseudomesenteroides</name>
    <dbReference type="NCBI Taxonomy" id="33968"/>
    <lineage>
        <taxon>Bacteria</taxon>
        <taxon>Bacillati</taxon>
        <taxon>Bacillota</taxon>
        <taxon>Bacilli</taxon>
        <taxon>Lactobacillales</taxon>
        <taxon>Lactobacillaceae</taxon>
        <taxon>Leuconostoc</taxon>
    </lineage>
</organism>
<evidence type="ECO:0000313" key="4">
    <source>
        <dbReference type="Proteomes" id="UP000321296"/>
    </source>
</evidence>
<evidence type="ECO:0000313" key="3">
    <source>
        <dbReference type="EMBL" id="QEA41580.1"/>
    </source>
</evidence>
<dbReference type="EMBL" id="JARGDN010000006">
    <property type="protein sequence ID" value="MDG9733821.1"/>
    <property type="molecule type" value="Genomic_DNA"/>
</dbReference>
<dbReference type="AlphaFoldDB" id="A0A5B8T3D1"/>
<name>A0A5B8T3D1_LEUPS</name>
<feature type="transmembrane region" description="Helical" evidence="1">
    <location>
        <begin position="21"/>
        <end position="42"/>
    </location>
</feature>
<dbReference type="KEGG" id="lpse:FGL85_03185"/>